<dbReference type="EMBL" id="QWVS01000013">
    <property type="protein sequence ID" value="RID86981.1"/>
    <property type="molecule type" value="Genomic_DNA"/>
</dbReference>
<dbReference type="GO" id="GO:0008324">
    <property type="term" value="F:monoatomic cation transmembrane transporter activity"/>
    <property type="evidence" value="ECO:0007669"/>
    <property type="project" value="InterPro"/>
</dbReference>
<sequence>MKKQFVVFGLGRFGGSLVKEFHSIGVEVMAIDKDESKIDEYAAFATHAVVANGIDEMSLKSLGVRNFDVAFVSLGDDIEASILTCLLLKEMGVPQVWAKAQNMYHHKVLEKVGVDRVIHPERDMAQRIAHHIASEKIIDYIQLSEEYSIVEIVASRKIDKKSLMDLDIRAKYRCNIIGIQRGKDINVAPLAEEQIRQGDTLIVIGHNKDIAKLEAQGV</sequence>
<evidence type="ECO:0000313" key="4">
    <source>
        <dbReference type="Proteomes" id="UP000266016"/>
    </source>
</evidence>
<dbReference type="Pfam" id="PF02080">
    <property type="entry name" value="TrkA_C"/>
    <property type="match status" value="1"/>
</dbReference>
<name>A0A398BC10_9BACI</name>
<dbReference type="PROSITE" id="PS51201">
    <property type="entry name" value="RCK_N"/>
    <property type="match status" value="1"/>
</dbReference>
<dbReference type="Pfam" id="PF02254">
    <property type="entry name" value="TrkA_N"/>
    <property type="match status" value="1"/>
</dbReference>
<dbReference type="AlphaFoldDB" id="A0A398BC10"/>
<dbReference type="InterPro" id="IPR003148">
    <property type="entry name" value="RCK_N"/>
</dbReference>
<comment type="caution">
    <text evidence="3">The sequence shown here is derived from an EMBL/GenBank/DDBJ whole genome shotgun (WGS) entry which is preliminary data.</text>
</comment>
<dbReference type="InterPro" id="IPR006037">
    <property type="entry name" value="RCK_C"/>
</dbReference>
<reference evidence="3 4" key="1">
    <citation type="submission" date="2018-08" db="EMBL/GenBank/DDBJ databases">
        <title>Bacillus jemisoniae sp. nov., Bacillus chryseoplanitiae sp. nov., Bacillus resnikiae sp. nov., and Bacillus frankliniae sp. nov., isolated from Viking spacecraft and associated surfaces.</title>
        <authorList>
            <person name="Seuylemezian A."/>
            <person name="Vaishampayan P."/>
        </authorList>
    </citation>
    <scope>NUCLEOTIDE SEQUENCE [LARGE SCALE GENOMIC DNA]</scope>
    <source>
        <strain evidence="3 4">MA001</strain>
    </source>
</reference>
<dbReference type="InterPro" id="IPR036721">
    <property type="entry name" value="RCK_C_sf"/>
</dbReference>
<dbReference type="InterPro" id="IPR036291">
    <property type="entry name" value="NAD(P)-bd_dom_sf"/>
</dbReference>
<dbReference type="PANTHER" id="PTHR43833">
    <property type="entry name" value="POTASSIUM CHANNEL PROTEIN 2-RELATED-RELATED"/>
    <property type="match status" value="1"/>
</dbReference>
<dbReference type="Proteomes" id="UP000266016">
    <property type="component" value="Unassembled WGS sequence"/>
</dbReference>
<evidence type="ECO:0000259" key="1">
    <source>
        <dbReference type="PROSITE" id="PS51201"/>
    </source>
</evidence>
<dbReference type="PANTHER" id="PTHR43833:SF7">
    <property type="entry name" value="KTR SYSTEM POTASSIUM UPTAKE PROTEIN C"/>
    <property type="match status" value="1"/>
</dbReference>
<dbReference type="Gene3D" id="3.30.70.1450">
    <property type="entry name" value="Regulator of K+ conductance, C-terminal domain"/>
    <property type="match status" value="1"/>
</dbReference>
<accession>A0A398BC10</accession>
<evidence type="ECO:0000313" key="3">
    <source>
        <dbReference type="EMBL" id="RID86981.1"/>
    </source>
</evidence>
<dbReference type="SUPFAM" id="SSF51735">
    <property type="entry name" value="NAD(P)-binding Rossmann-fold domains"/>
    <property type="match status" value="1"/>
</dbReference>
<dbReference type="PROSITE" id="PS51202">
    <property type="entry name" value="RCK_C"/>
    <property type="match status" value="1"/>
</dbReference>
<evidence type="ECO:0000259" key="2">
    <source>
        <dbReference type="PROSITE" id="PS51202"/>
    </source>
</evidence>
<dbReference type="InterPro" id="IPR050721">
    <property type="entry name" value="Trk_Ktr_HKT_K-transport"/>
</dbReference>
<protein>
    <submittedName>
        <fullName evidence="3">TrkA family potassium uptake protein</fullName>
    </submittedName>
</protein>
<feature type="domain" description="RCK N-terminal" evidence="1">
    <location>
        <begin position="2"/>
        <end position="118"/>
    </location>
</feature>
<keyword evidence="4" id="KW-1185">Reference proteome</keyword>
<dbReference type="SUPFAM" id="SSF116726">
    <property type="entry name" value="TrkA C-terminal domain-like"/>
    <property type="match status" value="1"/>
</dbReference>
<proteinExistence type="predicted"/>
<dbReference type="GO" id="GO:0006813">
    <property type="term" value="P:potassium ion transport"/>
    <property type="evidence" value="ECO:0007669"/>
    <property type="project" value="InterPro"/>
</dbReference>
<gene>
    <name evidence="3" type="ORF">D1953_06585</name>
</gene>
<organism evidence="3 4">
    <name type="scientific">Peribacillus asahii</name>
    <dbReference type="NCBI Taxonomy" id="228899"/>
    <lineage>
        <taxon>Bacteria</taxon>
        <taxon>Bacillati</taxon>
        <taxon>Bacillota</taxon>
        <taxon>Bacilli</taxon>
        <taxon>Bacillales</taxon>
        <taxon>Bacillaceae</taxon>
        <taxon>Peribacillus</taxon>
    </lineage>
</organism>
<dbReference type="RefSeq" id="WP_119116376.1">
    <property type="nucleotide sequence ID" value="NZ_QWVS01000013.1"/>
</dbReference>
<feature type="domain" description="RCK C-terminal" evidence="2">
    <location>
        <begin position="135"/>
        <end position="218"/>
    </location>
</feature>
<dbReference type="Gene3D" id="3.40.50.720">
    <property type="entry name" value="NAD(P)-binding Rossmann-like Domain"/>
    <property type="match status" value="1"/>
</dbReference>